<dbReference type="Gene3D" id="3.30.40.10">
    <property type="entry name" value="Zinc/RING finger domain, C3HC4 (zinc finger)"/>
    <property type="match status" value="1"/>
</dbReference>
<evidence type="ECO:0000313" key="5">
    <source>
        <dbReference type="EMBL" id="KAH3891916.1"/>
    </source>
</evidence>
<dbReference type="PROSITE" id="PS50089">
    <property type="entry name" value="ZF_RING_2"/>
    <property type="match status" value="1"/>
</dbReference>
<evidence type="ECO:0000256" key="1">
    <source>
        <dbReference type="ARBA" id="ARBA00022771"/>
    </source>
</evidence>
<dbReference type="SMART" id="SM00184">
    <property type="entry name" value="RING"/>
    <property type="match status" value="1"/>
</dbReference>
<dbReference type="GO" id="GO:0008270">
    <property type="term" value="F:zinc ion binding"/>
    <property type="evidence" value="ECO:0007669"/>
    <property type="project" value="UniProtKB-KW"/>
</dbReference>
<dbReference type="AlphaFoldDB" id="A0A9D4S513"/>
<keyword evidence="6" id="KW-1185">Reference proteome</keyword>
<dbReference type="InterPro" id="IPR013083">
    <property type="entry name" value="Znf_RING/FYVE/PHD"/>
</dbReference>
<dbReference type="EMBL" id="JAIWYP010000001">
    <property type="protein sequence ID" value="KAH3891916.1"/>
    <property type="molecule type" value="Genomic_DNA"/>
</dbReference>
<keyword evidence="1 3" id="KW-0863">Zinc-finger</keyword>
<evidence type="ECO:0000313" key="6">
    <source>
        <dbReference type="Proteomes" id="UP000828390"/>
    </source>
</evidence>
<proteinExistence type="predicted"/>
<accession>A0A9D4S513</accession>
<feature type="domain" description="RING-type" evidence="4">
    <location>
        <begin position="2"/>
        <end position="40"/>
    </location>
</feature>
<keyword evidence="2" id="KW-0862">Zinc</keyword>
<reference evidence="5" key="2">
    <citation type="submission" date="2020-11" db="EMBL/GenBank/DDBJ databases">
        <authorList>
            <person name="McCartney M.A."/>
            <person name="Auch B."/>
            <person name="Kono T."/>
            <person name="Mallez S."/>
            <person name="Becker A."/>
            <person name="Gohl D.M."/>
            <person name="Silverstein K.A.T."/>
            <person name="Koren S."/>
            <person name="Bechman K.B."/>
            <person name="Herman A."/>
            <person name="Abrahante J.E."/>
            <person name="Garbe J."/>
        </authorList>
    </citation>
    <scope>NUCLEOTIDE SEQUENCE</scope>
    <source>
        <strain evidence="5">Duluth1</strain>
        <tissue evidence="5">Whole animal</tissue>
    </source>
</reference>
<name>A0A9D4S513_DREPO</name>
<reference evidence="5" key="1">
    <citation type="journal article" date="2019" name="bioRxiv">
        <title>The Genome of the Zebra Mussel, Dreissena polymorpha: A Resource for Invasive Species Research.</title>
        <authorList>
            <person name="McCartney M.A."/>
            <person name="Auch B."/>
            <person name="Kono T."/>
            <person name="Mallez S."/>
            <person name="Zhang Y."/>
            <person name="Obille A."/>
            <person name="Becker A."/>
            <person name="Abrahante J.E."/>
            <person name="Garbe J."/>
            <person name="Badalamenti J.P."/>
            <person name="Herman A."/>
            <person name="Mangelson H."/>
            <person name="Liachko I."/>
            <person name="Sullivan S."/>
            <person name="Sone E.D."/>
            <person name="Koren S."/>
            <person name="Silverstein K.A.T."/>
            <person name="Beckman K.B."/>
            <person name="Gohl D.M."/>
        </authorList>
    </citation>
    <scope>NUCLEOTIDE SEQUENCE</scope>
    <source>
        <strain evidence="5">Duluth1</strain>
        <tissue evidence="5">Whole animal</tissue>
    </source>
</reference>
<protein>
    <recommendedName>
        <fullName evidence="4">RING-type domain-containing protein</fullName>
    </recommendedName>
</protein>
<evidence type="ECO:0000256" key="2">
    <source>
        <dbReference type="ARBA" id="ARBA00022833"/>
    </source>
</evidence>
<comment type="caution">
    <text evidence="5">The sequence shown here is derived from an EMBL/GenBank/DDBJ whole genome shotgun (WGS) entry which is preliminary data.</text>
</comment>
<evidence type="ECO:0000256" key="3">
    <source>
        <dbReference type="PROSITE-ProRule" id="PRU00175"/>
    </source>
</evidence>
<evidence type="ECO:0000259" key="4">
    <source>
        <dbReference type="PROSITE" id="PS50089"/>
    </source>
</evidence>
<organism evidence="5 6">
    <name type="scientific">Dreissena polymorpha</name>
    <name type="common">Zebra mussel</name>
    <name type="synonym">Mytilus polymorpha</name>
    <dbReference type="NCBI Taxonomy" id="45954"/>
    <lineage>
        <taxon>Eukaryota</taxon>
        <taxon>Metazoa</taxon>
        <taxon>Spiralia</taxon>
        <taxon>Lophotrochozoa</taxon>
        <taxon>Mollusca</taxon>
        <taxon>Bivalvia</taxon>
        <taxon>Autobranchia</taxon>
        <taxon>Heteroconchia</taxon>
        <taxon>Euheterodonta</taxon>
        <taxon>Imparidentia</taxon>
        <taxon>Neoheterodontei</taxon>
        <taxon>Myida</taxon>
        <taxon>Dreissenoidea</taxon>
        <taxon>Dreissenidae</taxon>
        <taxon>Dreissena</taxon>
    </lineage>
</organism>
<keyword evidence="1 3" id="KW-0479">Metal-binding</keyword>
<dbReference type="SUPFAM" id="SSF57850">
    <property type="entry name" value="RING/U-box"/>
    <property type="match status" value="1"/>
</dbReference>
<gene>
    <name evidence="5" type="ORF">DPMN_016026</name>
</gene>
<dbReference type="InterPro" id="IPR001841">
    <property type="entry name" value="Znf_RING"/>
</dbReference>
<sequence length="53" mass="5999">MCTVCMEVLKFPVQFESCGHRCCANCLPELLRTSAQCPIDGIPIDRNRQVCLR</sequence>
<dbReference type="Pfam" id="PF13923">
    <property type="entry name" value="zf-C3HC4_2"/>
    <property type="match status" value="1"/>
</dbReference>
<dbReference type="Proteomes" id="UP000828390">
    <property type="component" value="Unassembled WGS sequence"/>
</dbReference>